<comment type="similarity">
    <text evidence="8">Belongs to the PurK/PurT family.</text>
</comment>
<dbReference type="SUPFAM" id="SSF52440">
    <property type="entry name" value="PreATP-grasp domain"/>
    <property type="match status" value="1"/>
</dbReference>
<dbReference type="EMBL" id="CP026095">
    <property type="protein sequence ID" value="AZV44993.1"/>
    <property type="molecule type" value="Genomic_DNA"/>
</dbReference>
<dbReference type="PANTHER" id="PTHR43055">
    <property type="entry name" value="FORMATE-DEPENDENT PHOSPHORIBOSYLGLYCINAMIDE FORMYLTRANSFERASE"/>
    <property type="match status" value="1"/>
</dbReference>
<dbReference type="FunFam" id="3.40.50.20:FF:000007">
    <property type="entry name" value="Formate-dependent phosphoribosylglycinamide formyltransferase"/>
    <property type="match status" value="1"/>
</dbReference>
<keyword evidence="9" id="KW-0808">Transferase</keyword>
<dbReference type="InterPro" id="IPR011761">
    <property type="entry name" value="ATP-grasp"/>
</dbReference>
<keyword evidence="4 8" id="KW-0547">Nucleotide-binding</keyword>
<dbReference type="GO" id="GO:0043815">
    <property type="term" value="F:phosphoribosylglycinamide formyltransferase 2 activity"/>
    <property type="evidence" value="ECO:0007669"/>
    <property type="project" value="UniProtKB-UniRule"/>
</dbReference>
<comment type="pathway">
    <text evidence="8">Purine metabolism; IMP biosynthesis via de novo pathway; N(2)-formyl-N(1)-(5-phospho-D-ribosyl)glycinamide from N(1)-(5-phospho-D-ribosyl)glycinamide (formate route): step 1/1.</text>
</comment>
<evidence type="ECO:0000256" key="6">
    <source>
        <dbReference type="ARBA" id="ARBA00022840"/>
    </source>
</evidence>
<dbReference type="HAMAP" id="MF_01643">
    <property type="entry name" value="PurT"/>
    <property type="match status" value="1"/>
</dbReference>
<feature type="binding site" evidence="8">
    <location>
        <position position="271"/>
    </location>
    <ligand>
        <name>Mg(2+)</name>
        <dbReference type="ChEBI" id="CHEBI:18420"/>
    </ligand>
</feature>
<evidence type="ECO:0000256" key="8">
    <source>
        <dbReference type="HAMAP-Rule" id="MF_01643"/>
    </source>
</evidence>
<feature type="binding site" evidence="8">
    <location>
        <begin position="14"/>
        <end position="15"/>
    </location>
    <ligand>
        <name>N(1)-(5-phospho-beta-D-ribosyl)glycinamide</name>
        <dbReference type="ChEBI" id="CHEBI:143788"/>
    </ligand>
</feature>
<comment type="function">
    <text evidence="8">Involved in the de novo purine biosynthesis. Catalyzes the transfer of formate to 5-phospho-ribosyl-glycinamide (GAR), producing 5-phospho-ribosyl-N-formylglycinamide (FGAR). Formate is provided by PurU via hydrolysis of 10-formyl-tetrahydrofolate.</text>
</comment>
<evidence type="ECO:0000256" key="3">
    <source>
        <dbReference type="ARBA" id="ARBA00022723"/>
    </source>
</evidence>
<dbReference type="GO" id="GO:0006189">
    <property type="term" value="P:'de novo' IMP biosynthetic process"/>
    <property type="evidence" value="ECO:0007669"/>
    <property type="project" value="UniProtKB-UniRule"/>
</dbReference>
<keyword evidence="3 8" id="KW-0479">Metal-binding</keyword>
<dbReference type="NCBIfam" id="TIGR01142">
    <property type="entry name" value="purT"/>
    <property type="match status" value="1"/>
</dbReference>
<dbReference type="Proteomes" id="UP000283095">
    <property type="component" value="Chromosome"/>
</dbReference>
<dbReference type="GO" id="GO:0005524">
    <property type="term" value="F:ATP binding"/>
    <property type="evidence" value="ECO:0007669"/>
    <property type="project" value="UniProtKB-UniRule"/>
</dbReference>
<feature type="binding site" evidence="8">
    <location>
        <position position="106"/>
    </location>
    <ligand>
        <name>ATP</name>
        <dbReference type="ChEBI" id="CHEBI:30616"/>
    </ligand>
</feature>
<dbReference type="Pfam" id="PF21244">
    <property type="entry name" value="PurT_C"/>
    <property type="match status" value="1"/>
</dbReference>
<reference evidence="9 10" key="1">
    <citation type="submission" date="2018-01" db="EMBL/GenBank/DDBJ databases">
        <title>Bacillus asahii Genome sequencing and assembly.</title>
        <authorList>
            <person name="Jiang H."/>
            <person name="Feng Y."/>
            <person name="Zhao F."/>
            <person name="Lin X."/>
        </authorList>
    </citation>
    <scope>NUCLEOTIDE SEQUENCE [LARGE SCALE GENOMIC DNA]</scope>
    <source>
        <strain evidence="9 10">OM18</strain>
    </source>
</reference>
<feature type="binding site" evidence="8">
    <location>
        <position position="278"/>
    </location>
    <ligand>
        <name>N(1)-(5-phospho-beta-D-ribosyl)glycinamide</name>
        <dbReference type="ChEBI" id="CHEBI:143788"/>
    </ligand>
</feature>
<evidence type="ECO:0000313" key="10">
    <source>
        <dbReference type="Proteomes" id="UP000283095"/>
    </source>
</evidence>
<dbReference type="PROSITE" id="PS50975">
    <property type="entry name" value="ATP_GRASP"/>
    <property type="match status" value="1"/>
</dbReference>
<keyword evidence="5 8" id="KW-0658">Purine biosynthesis</keyword>
<dbReference type="InterPro" id="IPR016185">
    <property type="entry name" value="PreATP-grasp_dom_sf"/>
</dbReference>
<comment type="subunit">
    <text evidence="1 8">Homodimer.</text>
</comment>
<dbReference type="Pfam" id="PF22660">
    <property type="entry name" value="RS_preATP-grasp-like"/>
    <property type="match status" value="1"/>
</dbReference>
<sequence>MFKTKKVLLLGSGELGKEVAIEAQRLGVETIAVDRYEQAPAMQVAHRSYVVDMLDGEKIREIVEREKPDLIVPEIEAIATSELLKLEDEGFRVIPTARAAKLTMDREGIRRLAAETLGLPTAGYRFADTYEEFVQGAQEIGFPCVVKPLMSSSGKGQSVCTSETELAKSWEIAMEGGRVQNGRVIIEEFIHFDSEITLLTVRSVNGTNFCAPIGHVQKGGDYIESWQPHNMTEQQIEEAKRIAKTITDELSGFGLFGVELFLSGEKVYFSEVSPRPHDTGLVTLVTQDLSEFALHVRAILGFPIPEITLITPGASRPLKSDEEYEDYSITGVDQALSVPNTQVRVFAKPVTKIGRRVAVALSTAETVEEARDKAKRALDFLHVEK</sequence>
<evidence type="ECO:0000256" key="4">
    <source>
        <dbReference type="ARBA" id="ARBA00022741"/>
    </source>
</evidence>
<name>A0A3T0KXG9_9BACI</name>
<dbReference type="Pfam" id="PF02222">
    <property type="entry name" value="ATP-grasp"/>
    <property type="match status" value="1"/>
</dbReference>
<dbReference type="Gene3D" id="3.30.1490.20">
    <property type="entry name" value="ATP-grasp fold, A domain"/>
    <property type="match status" value="1"/>
</dbReference>
<dbReference type="GO" id="GO:0005829">
    <property type="term" value="C:cytosol"/>
    <property type="evidence" value="ECO:0007669"/>
    <property type="project" value="TreeGrafter"/>
</dbReference>
<keyword evidence="7 8" id="KW-0460">Magnesium</keyword>
<dbReference type="RefSeq" id="WP_127761863.1">
    <property type="nucleotide sequence ID" value="NZ_CP026095.1"/>
</dbReference>
<feature type="binding site" evidence="8">
    <location>
        <position position="348"/>
    </location>
    <ligand>
        <name>N(1)-(5-phospho-beta-D-ribosyl)glycinamide</name>
        <dbReference type="ChEBI" id="CHEBI:143788"/>
    </ligand>
</feature>
<dbReference type="UniPathway" id="UPA00074">
    <property type="reaction ID" value="UER00127"/>
</dbReference>
<evidence type="ECO:0000313" key="9">
    <source>
        <dbReference type="EMBL" id="AZV44993.1"/>
    </source>
</evidence>
<dbReference type="Gene3D" id="3.30.470.20">
    <property type="entry name" value="ATP-grasp fold, B domain"/>
    <property type="match status" value="1"/>
</dbReference>
<evidence type="ECO:0000256" key="1">
    <source>
        <dbReference type="ARBA" id="ARBA00011738"/>
    </source>
</evidence>
<organism evidence="9 10">
    <name type="scientific">Peribacillus asahii</name>
    <dbReference type="NCBI Taxonomy" id="228899"/>
    <lineage>
        <taxon>Bacteria</taxon>
        <taxon>Bacillati</taxon>
        <taxon>Bacillota</taxon>
        <taxon>Bacilli</taxon>
        <taxon>Bacillales</taxon>
        <taxon>Bacillaceae</taxon>
        <taxon>Peribacillus</taxon>
    </lineage>
</organism>
<feature type="binding site" evidence="8">
    <location>
        <begin position="152"/>
        <end position="157"/>
    </location>
    <ligand>
        <name>ATP</name>
        <dbReference type="ChEBI" id="CHEBI:30616"/>
    </ligand>
</feature>
<comment type="catalytic activity">
    <reaction evidence="8">
        <text>N(1)-(5-phospho-beta-D-ribosyl)glycinamide + formate + ATP = N(2)-formyl-N(1)-(5-phospho-beta-D-ribosyl)glycinamide + ADP + phosphate + H(+)</text>
        <dbReference type="Rhea" id="RHEA:24829"/>
        <dbReference type="ChEBI" id="CHEBI:15378"/>
        <dbReference type="ChEBI" id="CHEBI:15740"/>
        <dbReference type="ChEBI" id="CHEBI:30616"/>
        <dbReference type="ChEBI" id="CHEBI:43474"/>
        <dbReference type="ChEBI" id="CHEBI:143788"/>
        <dbReference type="ChEBI" id="CHEBI:147286"/>
        <dbReference type="ChEBI" id="CHEBI:456216"/>
        <dbReference type="EC" id="6.3.1.21"/>
    </reaction>
</comment>
<feature type="binding site" evidence="8">
    <location>
        <begin position="187"/>
        <end position="190"/>
    </location>
    <ligand>
        <name>ATP</name>
        <dbReference type="ChEBI" id="CHEBI:30616"/>
    </ligand>
</feature>
<dbReference type="GO" id="GO:0000287">
    <property type="term" value="F:magnesium ion binding"/>
    <property type="evidence" value="ECO:0007669"/>
    <property type="project" value="UniProtKB-UniRule"/>
</dbReference>
<evidence type="ECO:0000256" key="7">
    <source>
        <dbReference type="ARBA" id="ARBA00022842"/>
    </source>
</evidence>
<dbReference type="GO" id="GO:0004644">
    <property type="term" value="F:phosphoribosylglycinamide formyltransferase activity"/>
    <property type="evidence" value="ECO:0007669"/>
    <property type="project" value="UniProtKB-UniRule"/>
</dbReference>
<feature type="binding site" evidence="8">
    <location>
        <begin position="355"/>
        <end position="356"/>
    </location>
    <ligand>
        <name>N(1)-(5-phospho-beta-D-ribosyl)glycinamide</name>
        <dbReference type="ChEBI" id="CHEBI:143788"/>
    </ligand>
</feature>
<dbReference type="EC" id="6.3.1.21" evidence="8"/>
<dbReference type="InterPro" id="IPR005862">
    <property type="entry name" value="PurT"/>
</dbReference>
<evidence type="ECO:0000256" key="5">
    <source>
        <dbReference type="ARBA" id="ARBA00022755"/>
    </source>
</evidence>
<keyword evidence="2 8" id="KW-0436">Ligase</keyword>
<feature type="binding site" evidence="8">
    <location>
        <position position="147"/>
    </location>
    <ligand>
        <name>ATP</name>
        <dbReference type="ChEBI" id="CHEBI:30616"/>
    </ligand>
</feature>
<feature type="binding site" evidence="8">
    <location>
        <position position="74"/>
    </location>
    <ligand>
        <name>N(1)-(5-phospho-beta-D-ribosyl)glycinamide</name>
        <dbReference type="ChEBI" id="CHEBI:143788"/>
    </ligand>
</feature>
<feature type="binding site" evidence="8">
    <location>
        <position position="195"/>
    </location>
    <ligand>
        <name>ATP</name>
        <dbReference type="ChEBI" id="CHEBI:30616"/>
    </ligand>
</feature>
<dbReference type="InterPro" id="IPR054350">
    <property type="entry name" value="PurT/PurK_preATP-grasp"/>
</dbReference>
<feature type="binding site" evidence="8">
    <location>
        <position position="259"/>
    </location>
    <ligand>
        <name>Mg(2+)</name>
        <dbReference type="ChEBI" id="CHEBI:18420"/>
    </ligand>
</feature>
<dbReference type="OrthoDB" id="9804625at2"/>
<dbReference type="InterPro" id="IPR048740">
    <property type="entry name" value="PurT_C"/>
</dbReference>
<dbReference type="InterPro" id="IPR013815">
    <property type="entry name" value="ATP_grasp_subdomain_1"/>
</dbReference>
<dbReference type="InterPro" id="IPR003135">
    <property type="entry name" value="ATP-grasp_carboxylate-amine"/>
</dbReference>
<dbReference type="FunFam" id="3.30.1490.20:FF:000013">
    <property type="entry name" value="Formate-dependent phosphoribosylglycinamide formyltransferase"/>
    <property type="match status" value="1"/>
</dbReference>
<gene>
    <name evidence="8 9" type="primary">purT</name>
    <name evidence="9" type="ORF">BAOM_4413</name>
</gene>
<dbReference type="PANTHER" id="PTHR43055:SF1">
    <property type="entry name" value="FORMATE-DEPENDENT PHOSPHORIBOSYLGLYCINAMIDE FORMYLTRANSFERASE"/>
    <property type="match status" value="1"/>
</dbReference>
<dbReference type="SUPFAM" id="SSF56059">
    <property type="entry name" value="Glutathione synthetase ATP-binding domain-like"/>
    <property type="match status" value="1"/>
</dbReference>
<evidence type="ECO:0000256" key="2">
    <source>
        <dbReference type="ARBA" id="ARBA00022598"/>
    </source>
</evidence>
<keyword evidence="6 8" id="KW-0067">ATP-binding</keyword>
<dbReference type="NCBIfam" id="NF006766">
    <property type="entry name" value="PRK09288.1"/>
    <property type="match status" value="1"/>
</dbReference>
<dbReference type="AlphaFoldDB" id="A0A3T0KXG9"/>
<protein>
    <recommendedName>
        <fullName evidence="8">Formate-dependent phosphoribosylglycinamide formyltransferase</fullName>
        <ecNumber evidence="8">6.3.1.21</ecNumber>
    </recommendedName>
    <alternativeName>
        <fullName evidence="8">5'-phosphoribosylglycinamide transformylase 2</fullName>
    </alternativeName>
    <alternativeName>
        <fullName evidence="8">Formate-dependent GAR transformylase</fullName>
    </alternativeName>
    <alternativeName>
        <fullName evidence="8">GAR transformylase 2</fullName>
        <shortName evidence="8">GART 2</shortName>
    </alternativeName>
    <alternativeName>
        <fullName evidence="8">Non-folate glycinamide ribonucleotide transformylase</fullName>
    </alternativeName>
    <alternativeName>
        <fullName evidence="8">Phosphoribosylglycinamide formyltransferase 2</fullName>
    </alternativeName>
</protein>
<dbReference type="Gene3D" id="3.40.50.20">
    <property type="match status" value="1"/>
</dbReference>
<accession>A0A3T0KXG9</accession>
<proteinExistence type="inferred from homology"/>
<dbReference type="KEGG" id="pasa:BAOM_4413"/>